<evidence type="ECO:0000313" key="3">
    <source>
        <dbReference type="Proteomes" id="UP000325440"/>
    </source>
</evidence>
<reference evidence="2 3" key="1">
    <citation type="submission" date="2019-08" db="EMBL/GenBank/DDBJ databases">
        <authorList>
            <person name="Alioto T."/>
            <person name="Alioto T."/>
            <person name="Gomez Garrido J."/>
        </authorList>
    </citation>
    <scope>NUCLEOTIDE SEQUENCE [LARGE SCALE GENOMIC DNA]</scope>
</reference>
<gene>
    <name evidence="2" type="ORF">CINCED_3A010440</name>
</gene>
<protein>
    <submittedName>
        <fullName evidence="2">Uncharacterized protein</fullName>
    </submittedName>
</protein>
<feature type="region of interest" description="Disordered" evidence="1">
    <location>
        <begin position="116"/>
        <end position="200"/>
    </location>
</feature>
<keyword evidence="3" id="KW-1185">Reference proteome</keyword>
<name>A0A5E4NI31_9HEMI</name>
<sequence length="200" mass="20902">MCKVTGVPFVLCTVVATMMIAVGQIPAASAFLEPFASQLLAKKTLFKQALVPVHSAPIPAGPAPQPAVLYYVQYVPRPSPPSSTSSPCPPSYPAQGTPCPPSHYVHFPAPSPAPPSSPHSYPVYGPPSPPSPQPTYPAYGPPSPPSYSGYEPALVVKPQLPDGCTHHSTSPSPPPADYSNYNVHGGHGYGSYGSYGKKKK</sequence>
<evidence type="ECO:0000313" key="2">
    <source>
        <dbReference type="EMBL" id="VVC43353.1"/>
    </source>
</evidence>
<dbReference type="PRINTS" id="PR01217">
    <property type="entry name" value="PRICHEXTENSN"/>
</dbReference>
<proteinExistence type="predicted"/>
<dbReference type="OrthoDB" id="6627312at2759"/>
<feature type="compositionally biased region" description="Pro residues" evidence="1">
    <location>
        <begin position="124"/>
        <end position="145"/>
    </location>
</feature>
<organism evidence="2 3">
    <name type="scientific">Cinara cedri</name>
    <dbReference type="NCBI Taxonomy" id="506608"/>
    <lineage>
        <taxon>Eukaryota</taxon>
        <taxon>Metazoa</taxon>
        <taxon>Ecdysozoa</taxon>
        <taxon>Arthropoda</taxon>
        <taxon>Hexapoda</taxon>
        <taxon>Insecta</taxon>
        <taxon>Pterygota</taxon>
        <taxon>Neoptera</taxon>
        <taxon>Paraneoptera</taxon>
        <taxon>Hemiptera</taxon>
        <taxon>Sternorrhyncha</taxon>
        <taxon>Aphidomorpha</taxon>
        <taxon>Aphidoidea</taxon>
        <taxon>Aphididae</taxon>
        <taxon>Lachninae</taxon>
        <taxon>Cinara</taxon>
    </lineage>
</organism>
<dbReference type="EMBL" id="CABPRJ010002368">
    <property type="protein sequence ID" value="VVC43353.1"/>
    <property type="molecule type" value="Genomic_DNA"/>
</dbReference>
<dbReference type="Proteomes" id="UP000325440">
    <property type="component" value="Unassembled WGS sequence"/>
</dbReference>
<accession>A0A5E4NI31</accession>
<evidence type="ECO:0000256" key="1">
    <source>
        <dbReference type="SAM" id="MobiDB-lite"/>
    </source>
</evidence>
<dbReference type="AlphaFoldDB" id="A0A5E4NI31"/>